<evidence type="ECO:0000313" key="2">
    <source>
        <dbReference type="Proteomes" id="UP001055115"/>
    </source>
</evidence>
<gene>
    <name evidence="1" type="ORF">ColSpa_04491</name>
</gene>
<dbReference type="GeneID" id="73325293"/>
<dbReference type="RefSeq" id="XP_049126660.1">
    <property type="nucleotide sequence ID" value="XM_049270703.1"/>
</dbReference>
<dbReference type="EMBL" id="BQXU01000009">
    <property type="protein sequence ID" value="GKT44310.1"/>
    <property type="molecule type" value="Genomic_DNA"/>
</dbReference>
<comment type="caution">
    <text evidence="1">The sequence shown here is derived from an EMBL/GenBank/DDBJ whole genome shotgun (WGS) entry which is preliminary data.</text>
</comment>
<proteinExistence type="predicted"/>
<dbReference type="AlphaFoldDB" id="A0AA37LCY4"/>
<name>A0AA37LCY4_9PEZI</name>
<evidence type="ECO:0000313" key="1">
    <source>
        <dbReference type="EMBL" id="GKT44310.1"/>
    </source>
</evidence>
<dbReference type="Proteomes" id="UP001055115">
    <property type="component" value="Unassembled WGS sequence"/>
</dbReference>
<reference evidence="1 2" key="1">
    <citation type="submission" date="2022-03" db="EMBL/GenBank/DDBJ databases">
        <title>Genome data of Colletotrichum spp.</title>
        <authorList>
            <person name="Utami Y.D."/>
            <person name="Hiruma K."/>
        </authorList>
    </citation>
    <scope>NUCLEOTIDE SEQUENCE [LARGE SCALE GENOMIC DNA]</scope>
    <source>
        <strain evidence="1 2">MAFF 239500</strain>
    </source>
</reference>
<keyword evidence="2" id="KW-1185">Reference proteome</keyword>
<protein>
    <submittedName>
        <fullName evidence="1">Uncharacterized protein</fullName>
    </submittedName>
</protein>
<sequence>MFTLLTEQQYGNGNVLQIMMVGSKEAPKVHQQEVRLKALYPTISPMGAGTKAMEEELSFMRIIAEKGM</sequence>
<organism evidence="1 2">
    <name type="scientific">Colletotrichum spaethianum</name>
    <dbReference type="NCBI Taxonomy" id="700344"/>
    <lineage>
        <taxon>Eukaryota</taxon>
        <taxon>Fungi</taxon>
        <taxon>Dikarya</taxon>
        <taxon>Ascomycota</taxon>
        <taxon>Pezizomycotina</taxon>
        <taxon>Sordariomycetes</taxon>
        <taxon>Hypocreomycetidae</taxon>
        <taxon>Glomerellales</taxon>
        <taxon>Glomerellaceae</taxon>
        <taxon>Colletotrichum</taxon>
        <taxon>Colletotrichum spaethianum species complex</taxon>
    </lineage>
</organism>
<accession>A0AA37LCY4</accession>